<keyword evidence="6" id="KW-0963">Cytoplasm</keyword>
<name>A0A1G2F9X5_9BACT</name>
<feature type="binding site" evidence="6">
    <location>
        <position position="108"/>
    </location>
    <ligand>
        <name>S-adenosyl-L-methionine</name>
        <dbReference type="ChEBI" id="CHEBI:59789"/>
    </ligand>
</feature>
<comment type="function">
    <text evidence="6">Specifically methylates the N4 position of cytidine in position 1402 (C1402) of 16S rRNA.</text>
</comment>
<evidence type="ECO:0000313" key="7">
    <source>
        <dbReference type="EMBL" id="OGZ34562.1"/>
    </source>
</evidence>
<dbReference type="HAMAP" id="MF_01007">
    <property type="entry name" value="16SrRNA_methyltr_H"/>
    <property type="match status" value="1"/>
</dbReference>
<keyword evidence="3 6" id="KW-0489">Methyltransferase</keyword>
<dbReference type="Pfam" id="PF01795">
    <property type="entry name" value="Methyltransf_5"/>
    <property type="match status" value="1"/>
</dbReference>
<keyword evidence="2 6" id="KW-0698">rRNA processing</keyword>
<accession>A0A1G2F9X5</accession>
<reference evidence="7 8" key="1">
    <citation type="journal article" date="2016" name="Nat. Commun.">
        <title>Thousands of microbial genomes shed light on interconnected biogeochemical processes in an aquifer system.</title>
        <authorList>
            <person name="Anantharaman K."/>
            <person name="Brown C.T."/>
            <person name="Hug L.A."/>
            <person name="Sharon I."/>
            <person name="Castelle C.J."/>
            <person name="Probst A.J."/>
            <person name="Thomas B.C."/>
            <person name="Singh A."/>
            <person name="Wilkins M.J."/>
            <person name="Karaoz U."/>
            <person name="Brodie E.L."/>
            <person name="Williams K.H."/>
            <person name="Hubbard S.S."/>
            <person name="Banfield J.F."/>
        </authorList>
    </citation>
    <scope>NUCLEOTIDE SEQUENCE [LARGE SCALE GENOMIC DNA]</scope>
</reference>
<evidence type="ECO:0000256" key="4">
    <source>
        <dbReference type="ARBA" id="ARBA00022679"/>
    </source>
</evidence>
<dbReference type="InterPro" id="IPR023397">
    <property type="entry name" value="SAM-dep_MeTrfase_MraW_recog"/>
</dbReference>
<dbReference type="CDD" id="cd02440">
    <property type="entry name" value="AdoMet_MTases"/>
    <property type="match status" value="1"/>
</dbReference>
<dbReference type="EC" id="2.1.1.199" evidence="6"/>
<dbReference type="GO" id="GO:0070475">
    <property type="term" value="P:rRNA base methylation"/>
    <property type="evidence" value="ECO:0007669"/>
    <property type="project" value="UniProtKB-UniRule"/>
</dbReference>
<feature type="binding site" evidence="6">
    <location>
        <position position="51"/>
    </location>
    <ligand>
        <name>S-adenosyl-L-methionine</name>
        <dbReference type="ChEBI" id="CHEBI:59789"/>
    </ligand>
</feature>
<dbReference type="PIRSF" id="PIRSF004486">
    <property type="entry name" value="MraW"/>
    <property type="match status" value="1"/>
</dbReference>
<sequence>MIHIPVLLKEILQYLDPKPGENFIDATLGDGGHALAILELNAPDGRVLGIDASQQAIDFVGKKKQNRNFENRAILVHDNFSNLRNIVAQYKFNPVQGILADLGFSSRQLEASGRGFSFLRDEPLLMTFDEQQKFNAQEAINLWPQAELERIFKEYGEEQFSQSIAKKIIEARKIKPILTTFELVDIVKEATPSRYHHKHIHPATKIFQALRIAVNEELKNLENFLPQALEILDKGGRLAVISFHSLEDRIVKFFFRECRRRNLLKIINKKVVRPSYEEVKINPRSRSAKLRLAIKL</sequence>
<dbReference type="EMBL" id="MHMV01000020">
    <property type="protein sequence ID" value="OGZ34562.1"/>
    <property type="molecule type" value="Genomic_DNA"/>
</dbReference>
<dbReference type="InterPro" id="IPR029063">
    <property type="entry name" value="SAM-dependent_MTases_sf"/>
</dbReference>
<dbReference type="Proteomes" id="UP000177725">
    <property type="component" value="Unassembled WGS sequence"/>
</dbReference>
<feature type="binding site" evidence="6">
    <location>
        <position position="101"/>
    </location>
    <ligand>
        <name>S-adenosyl-L-methionine</name>
        <dbReference type="ChEBI" id="CHEBI:59789"/>
    </ligand>
</feature>
<evidence type="ECO:0000256" key="5">
    <source>
        <dbReference type="ARBA" id="ARBA00022691"/>
    </source>
</evidence>
<comment type="catalytic activity">
    <reaction evidence="6">
        <text>cytidine(1402) in 16S rRNA + S-adenosyl-L-methionine = N(4)-methylcytidine(1402) in 16S rRNA + S-adenosyl-L-homocysteine + H(+)</text>
        <dbReference type="Rhea" id="RHEA:42928"/>
        <dbReference type="Rhea" id="RHEA-COMP:10286"/>
        <dbReference type="Rhea" id="RHEA-COMP:10287"/>
        <dbReference type="ChEBI" id="CHEBI:15378"/>
        <dbReference type="ChEBI" id="CHEBI:57856"/>
        <dbReference type="ChEBI" id="CHEBI:59789"/>
        <dbReference type="ChEBI" id="CHEBI:74506"/>
        <dbReference type="ChEBI" id="CHEBI:82748"/>
        <dbReference type="EC" id="2.1.1.199"/>
    </reaction>
</comment>
<comment type="similarity">
    <text evidence="1 6">Belongs to the methyltransferase superfamily. RsmH family.</text>
</comment>
<evidence type="ECO:0000256" key="2">
    <source>
        <dbReference type="ARBA" id="ARBA00022552"/>
    </source>
</evidence>
<dbReference type="Gene3D" id="1.10.150.170">
    <property type="entry name" value="Putative methyltransferase TM0872, insert domain"/>
    <property type="match status" value="1"/>
</dbReference>
<evidence type="ECO:0000256" key="1">
    <source>
        <dbReference type="ARBA" id="ARBA00010396"/>
    </source>
</evidence>
<dbReference type="PANTHER" id="PTHR11265:SF0">
    <property type="entry name" value="12S RRNA N4-METHYLCYTIDINE METHYLTRANSFERASE"/>
    <property type="match status" value="1"/>
</dbReference>
<comment type="caution">
    <text evidence="7">The sequence shown here is derived from an EMBL/GenBank/DDBJ whole genome shotgun (WGS) entry which is preliminary data.</text>
</comment>
<dbReference type="Gene3D" id="3.40.50.150">
    <property type="entry name" value="Vaccinia Virus protein VP39"/>
    <property type="match status" value="1"/>
</dbReference>
<dbReference type="GO" id="GO:0071424">
    <property type="term" value="F:rRNA (cytosine-N4-)-methyltransferase activity"/>
    <property type="evidence" value="ECO:0007669"/>
    <property type="project" value="UniProtKB-UniRule"/>
</dbReference>
<proteinExistence type="inferred from homology"/>
<gene>
    <name evidence="6" type="primary">rsmH</name>
    <name evidence="7" type="ORF">A2174_02960</name>
</gene>
<dbReference type="GO" id="GO:0005737">
    <property type="term" value="C:cytoplasm"/>
    <property type="evidence" value="ECO:0007669"/>
    <property type="project" value="UniProtKB-SubCell"/>
</dbReference>
<organism evidence="7 8">
    <name type="scientific">Candidatus Portnoybacteria bacterium RBG_13_41_18</name>
    <dbReference type="NCBI Taxonomy" id="1801991"/>
    <lineage>
        <taxon>Bacteria</taxon>
        <taxon>Candidatus Portnoyibacteriota</taxon>
    </lineage>
</organism>
<dbReference type="AlphaFoldDB" id="A0A1G2F9X5"/>
<dbReference type="SUPFAM" id="SSF53335">
    <property type="entry name" value="S-adenosyl-L-methionine-dependent methyltransferases"/>
    <property type="match status" value="1"/>
</dbReference>
<feature type="binding site" evidence="6">
    <location>
        <begin position="31"/>
        <end position="33"/>
    </location>
    <ligand>
        <name>S-adenosyl-L-methionine</name>
        <dbReference type="ChEBI" id="CHEBI:59789"/>
    </ligand>
</feature>
<evidence type="ECO:0000256" key="3">
    <source>
        <dbReference type="ARBA" id="ARBA00022603"/>
    </source>
</evidence>
<feature type="binding site" evidence="6">
    <location>
        <position position="80"/>
    </location>
    <ligand>
        <name>S-adenosyl-L-methionine</name>
        <dbReference type="ChEBI" id="CHEBI:59789"/>
    </ligand>
</feature>
<evidence type="ECO:0000256" key="6">
    <source>
        <dbReference type="HAMAP-Rule" id="MF_01007"/>
    </source>
</evidence>
<dbReference type="NCBIfam" id="TIGR00006">
    <property type="entry name" value="16S rRNA (cytosine(1402)-N(4))-methyltransferase RsmH"/>
    <property type="match status" value="1"/>
</dbReference>
<comment type="subcellular location">
    <subcellularLocation>
        <location evidence="6">Cytoplasm</location>
    </subcellularLocation>
</comment>
<evidence type="ECO:0000313" key="8">
    <source>
        <dbReference type="Proteomes" id="UP000177725"/>
    </source>
</evidence>
<protein>
    <recommendedName>
        <fullName evidence="6">Ribosomal RNA small subunit methyltransferase H</fullName>
        <ecNumber evidence="6">2.1.1.199</ecNumber>
    </recommendedName>
    <alternativeName>
        <fullName evidence="6">16S rRNA m(4)C1402 methyltransferase</fullName>
    </alternativeName>
    <alternativeName>
        <fullName evidence="6">rRNA (cytosine-N(4)-)-methyltransferase RsmH</fullName>
    </alternativeName>
</protein>
<dbReference type="PANTHER" id="PTHR11265">
    <property type="entry name" value="S-ADENOSYL-METHYLTRANSFERASE MRAW"/>
    <property type="match status" value="1"/>
</dbReference>
<keyword evidence="5 6" id="KW-0949">S-adenosyl-L-methionine</keyword>
<dbReference type="InterPro" id="IPR002903">
    <property type="entry name" value="RsmH"/>
</dbReference>
<keyword evidence="4 6" id="KW-0808">Transferase</keyword>
<dbReference type="SUPFAM" id="SSF81799">
    <property type="entry name" value="Putative methyltransferase TM0872, insert domain"/>
    <property type="match status" value="1"/>
</dbReference>